<accession>A0A2Z4YB01</accession>
<evidence type="ECO:0000313" key="3">
    <source>
        <dbReference type="Proteomes" id="UP000262583"/>
    </source>
</evidence>
<feature type="transmembrane region" description="Helical" evidence="1">
    <location>
        <begin position="40"/>
        <end position="58"/>
    </location>
</feature>
<dbReference type="KEGG" id="schv:BRCON_2803"/>
<gene>
    <name evidence="2" type="ORF">BRCON_2803</name>
</gene>
<dbReference type="AlphaFoldDB" id="A0A2Z4YB01"/>
<feature type="transmembrane region" description="Helical" evidence="1">
    <location>
        <begin position="6"/>
        <end position="28"/>
    </location>
</feature>
<evidence type="ECO:0000256" key="1">
    <source>
        <dbReference type="SAM" id="Phobius"/>
    </source>
</evidence>
<evidence type="ECO:0000313" key="2">
    <source>
        <dbReference type="EMBL" id="AXA37545.1"/>
    </source>
</evidence>
<sequence>MDSFWQIMDVVGVWLVCFFTLAVFSFLYRDNPIYKAVEHIYVGIAAGYYFYQAFRGTIYPNFVLHVVRGMDEIAKGNAAAWATQWRWGAAVLGILLLSRLIPSWSWLSRWPMALVVGAFAALNLTGFAKANLVDQIGGTMLPLAGRLANGSVLPWLPQAQASAPSAFNHFVLIVGVVSVLTYFFFSTSRRGIVGRLGTLGIWFVMVTFGATYGSIVLARISLLIGRATNVMDYNLPKYGYPAYVCAILVVGGLLIWRWKFFRPEEEER</sequence>
<name>A0A2Z4YB01_SUMC1</name>
<feature type="transmembrane region" description="Helical" evidence="1">
    <location>
        <begin position="78"/>
        <end position="98"/>
    </location>
</feature>
<organism evidence="2 3">
    <name type="scientific">Sumerlaea chitinivorans</name>
    <dbReference type="NCBI Taxonomy" id="2250252"/>
    <lineage>
        <taxon>Bacteria</taxon>
        <taxon>Candidatus Sumerlaeota</taxon>
        <taxon>Candidatus Sumerlaeia</taxon>
        <taxon>Candidatus Sumerlaeales</taxon>
        <taxon>Candidatus Sumerlaeaceae</taxon>
        <taxon>Candidatus Sumerlaea</taxon>
    </lineage>
</organism>
<dbReference type="EMBL" id="CP030759">
    <property type="protein sequence ID" value="AXA37545.1"/>
    <property type="molecule type" value="Genomic_DNA"/>
</dbReference>
<feature type="transmembrane region" description="Helical" evidence="1">
    <location>
        <begin position="166"/>
        <end position="185"/>
    </location>
</feature>
<feature type="transmembrane region" description="Helical" evidence="1">
    <location>
        <begin position="240"/>
        <end position="258"/>
    </location>
</feature>
<keyword evidence="1" id="KW-0472">Membrane</keyword>
<feature type="transmembrane region" description="Helical" evidence="1">
    <location>
        <begin position="197"/>
        <end position="220"/>
    </location>
</feature>
<keyword evidence="1" id="KW-1133">Transmembrane helix</keyword>
<dbReference type="Proteomes" id="UP000262583">
    <property type="component" value="Chromosome"/>
</dbReference>
<feature type="transmembrane region" description="Helical" evidence="1">
    <location>
        <begin position="110"/>
        <end position="128"/>
    </location>
</feature>
<reference evidence="2 3" key="1">
    <citation type="submission" date="2018-05" db="EMBL/GenBank/DDBJ databases">
        <title>A metagenomic window into the 2 km-deep terrestrial subsurface aquifer revealed taxonomically and functionally diverse microbial community comprising novel uncultured bacterial lineages.</title>
        <authorList>
            <person name="Kadnikov V.V."/>
            <person name="Mardanov A.V."/>
            <person name="Beletsky A.V."/>
            <person name="Banks D."/>
            <person name="Pimenov N.V."/>
            <person name="Frank Y.A."/>
            <person name="Karnachuk O.V."/>
            <person name="Ravin N.V."/>
        </authorList>
    </citation>
    <scope>NUCLEOTIDE SEQUENCE [LARGE SCALE GENOMIC DNA]</scope>
    <source>
        <strain evidence="2">BY</strain>
    </source>
</reference>
<protein>
    <submittedName>
        <fullName evidence="2">Uncharacterized protein</fullName>
    </submittedName>
</protein>
<proteinExistence type="predicted"/>
<keyword evidence="1" id="KW-0812">Transmembrane</keyword>